<evidence type="ECO:0000259" key="6">
    <source>
        <dbReference type="PROSITE" id="PS51123"/>
    </source>
</evidence>
<evidence type="ECO:0000256" key="4">
    <source>
        <dbReference type="PROSITE-ProRule" id="PRU00473"/>
    </source>
</evidence>
<evidence type="ECO:0000313" key="8">
    <source>
        <dbReference type="Proteomes" id="UP001356095"/>
    </source>
</evidence>
<accession>A0ABU7K1V8</accession>
<organism evidence="7 8">
    <name type="scientific">Nocardiopsis codii</name>
    <dbReference type="NCBI Taxonomy" id="3065942"/>
    <lineage>
        <taxon>Bacteria</taxon>
        <taxon>Bacillati</taxon>
        <taxon>Actinomycetota</taxon>
        <taxon>Actinomycetes</taxon>
        <taxon>Streptosporangiales</taxon>
        <taxon>Nocardiopsidaceae</taxon>
        <taxon>Nocardiopsis</taxon>
    </lineage>
</organism>
<dbReference type="EMBL" id="JAUZMY010000001">
    <property type="protein sequence ID" value="MEE2035834.1"/>
    <property type="molecule type" value="Genomic_DNA"/>
</dbReference>
<evidence type="ECO:0000256" key="2">
    <source>
        <dbReference type="ARBA" id="ARBA00023136"/>
    </source>
</evidence>
<evidence type="ECO:0000256" key="1">
    <source>
        <dbReference type="ARBA" id="ARBA00004442"/>
    </source>
</evidence>
<dbReference type="PRINTS" id="PR01021">
    <property type="entry name" value="OMPADOMAIN"/>
</dbReference>
<dbReference type="PANTHER" id="PTHR30329">
    <property type="entry name" value="STATOR ELEMENT OF FLAGELLAR MOTOR COMPLEX"/>
    <property type="match status" value="1"/>
</dbReference>
<dbReference type="InterPro" id="IPR050330">
    <property type="entry name" value="Bact_OuterMem_StrucFunc"/>
</dbReference>
<dbReference type="InterPro" id="IPR006664">
    <property type="entry name" value="OMP_bac"/>
</dbReference>
<protein>
    <submittedName>
        <fullName evidence="7">OmpA family protein</fullName>
    </submittedName>
</protein>
<feature type="region of interest" description="Disordered" evidence="5">
    <location>
        <begin position="321"/>
        <end position="351"/>
    </location>
</feature>
<evidence type="ECO:0000256" key="5">
    <source>
        <dbReference type="SAM" id="MobiDB-lite"/>
    </source>
</evidence>
<dbReference type="PANTHER" id="PTHR30329:SF21">
    <property type="entry name" value="LIPOPROTEIN YIAD-RELATED"/>
    <property type="match status" value="1"/>
</dbReference>
<keyword evidence="8" id="KW-1185">Reference proteome</keyword>
<comment type="caution">
    <text evidence="7">The sequence shown here is derived from an EMBL/GenBank/DDBJ whole genome shotgun (WGS) entry which is preliminary data.</text>
</comment>
<feature type="domain" description="OmpA-like" evidence="6">
    <location>
        <begin position="235"/>
        <end position="351"/>
    </location>
</feature>
<proteinExistence type="predicted"/>
<dbReference type="InterPro" id="IPR006665">
    <property type="entry name" value="OmpA-like"/>
</dbReference>
<keyword evidence="3" id="KW-0998">Cell outer membrane</keyword>
<evidence type="ECO:0000256" key="3">
    <source>
        <dbReference type="ARBA" id="ARBA00023237"/>
    </source>
</evidence>
<dbReference type="Pfam" id="PF00691">
    <property type="entry name" value="OmpA"/>
    <property type="match status" value="1"/>
</dbReference>
<comment type="subcellular location">
    <subcellularLocation>
        <location evidence="1">Cell outer membrane</location>
    </subcellularLocation>
</comment>
<dbReference type="Proteomes" id="UP001356095">
    <property type="component" value="Unassembled WGS sequence"/>
</dbReference>
<dbReference type="InterPro" id="IPR036737">
    <property type="entry name" value="OmpA-like_sf"/>
</dbReference>
<dbReference type="CDD" id="cd07185">
    <property type="entry name" value="OmpA_C-like"/>
    <property type="match status" value="1"/>
</dbReference>
<dbReference type="RefSeq" id="WP_330089658.1">
    <property type="nucleotide sequence ID" value="NZ_JAUZMY010000001.1"/>
</dbReference>
<name>A0ABU7K1V8_9ACTN</name>
<sequence>MNATHQATPDRKRQKSATLLSALTVLSIFLSGCVVNSEDPPQEGQPDEGELTPEPGADGGDEDGAQDPLASTISSSTALGSDLQIDIYTLERVSPDLLRLQFGVTNKSSSNFILNFGLTVDDKPNTASRVTLIDAQNQKRMLSYEQSDGSCFCSSWNGTISSGSTEHMWVAFPAPVSDDVESLTVTTPLTPPLMDIPITESSETIENSGLAEPEILDLTLISDNTEDQTGRTENSEEVSILLSSDVLFETQSSDLSTDSREILQQVATEIDDASATVVQIDGYADNTGSDSVNIPLSQDRAEEVESALSDLVTRDGVTFSVEGHGSSDPIADNNTEEGRERNRRVSVTFEK</sequence>
<reference evidence="7 8" key="1">
    <citation type="submission" date="2023-08" db="EMBL/GenBank/DDBJ databases">
        <authorList>
            <person name="Girao M."/>
            <person name="Carvalho M.F."/>
        </authorList>
    </citation>
    <scope>NUCLEOTIDE SEQUENCE [LARGE SCALE GENOMIC DNA]</scope>
    <source>
        <strain evidence="7 8">CT-R113</strain>
    </source>
</reference>
<keyword evidence="2 4" id="KW-0472">Membrane</keyword>
<gene>
    <name evidence="7" type="ORF">Q8791_01180</name>
</gene>
<evidence type="ECO:0000313" key="7">
    <source>
        <dbReference type="EMBL" id="MEE2035834.1"/>
    </source>
</evidence>
<feature type="region of interest" description="Disordered" evidence="5">
    <location>
        <begin position="36"/>
        <end position="72"/>
    </location>
</feature>
<dbReference type="PROSITE" id="PS51123">
    <property type="entry name" value="OMPA_2"/>
    <property type="match status" value="1"/>
</dbReference>
<dbReference type="Gene3D" id="3.30.1330.60">
    <property type="entry name" value="OmpA-like domain"/>
    <property type="match status" value="1"/>
</dbReference>
<dbReference type="SUPFAM" id="SSF103088">
    <property type="entry name" value="OmpA-like"/>
    <property type="match status" value="1"/>
</dbReference>